<dbReference type="PANTHER" id="PTHR43472">
    <property type="entry name" value="PHOSPHORIBOSYLAMINE--GLYCINE LIGASE"/>
    <property type="match status" value="1"/>
</dbReference>
<organism evidence="13 14">
    <name type="scientific">Mucilaginibacter oryzae</name>
    <dbReference type="NCBI Taxonomy" id="468058"/>
    <lineage>
        <taxon>Bacteria</taxon>
        <taxon>Pseudomonadati</taxon>
        <taxon>Bacteroidota</taxon>
        <taxon>Sphingobacteriia</taxon>
        <taxon>Sphingobacteriales</taxon>
        <taxon>Sphingobacteriaceae</taxon>
        <taxon>Mucilaginibacter</taxon>
    </lineage>
</organism>
<evidence type="ECO:0000256" key="3">
    <source>
        <dbReference type="ARBA" id="ARBA00022598"/>
    </source>
</evidence>
<dbReference type="SUPFAM" id="SSF56059">
    <property type="entry name" value="Glutathione synthetase ATP-binding domain-like"/>
    <property type="match status" value="1"/>
</dbReference>
<keyword evidence="14" id="KW-1185">Reference proteome</keyword>
<evidence type="ECO:0000256" key="4">
    <source>
        <dbReference type="ARBA" id="ARBA00022741"/>
    </source>
</evidence>
<dbReference type="GO" id="GO:0006189">
    <property type="term" value="P:'de novo' IMP biosynthetic process"/>
    <property type="evidence" value="ECO:0007669"/>
    <property type="project" value="UniProtKB-UniRule"/>
</dbReference>
<dbReference type="RefSeq" id="WP_109609271.1">
    <property type="nucleotide sequence ID" value="NZ_QGHA01000008.1"/>
</dbReference>
<dbReference type="InterPro" id="IPR013815">
    <property type="entry name" value="ATP_grasp_subdomain_1"/>
</dbReference>
<dbReference type="InterPro" id="IPR037123">
    <property type="entry name" value="PRibGlycinamide_synth_C_sf"/>
</dbReference>
<dbReference type="Pfam" id="PF01071">
    <property type="entry name" value="GARS_A"/>
    <property type="match status" value="1"/>
</dbReference>
<evidence type="ECO:0000256" key="6">
    <source>
        <dbReference type="ARBA" id="ARBA00022840"/>
    </source>
</evidence>
<dbReference type="InterPro" id="IPR020560">
    <property type="entry name" value="PRibGlycinamide_synth_C-dom"/>
</dbReference>
<protein>
    <recommendedName>
        <fullName evidence="2 10">Phosphoribosylamine--glycine ligase</fullName>
        <ecNumber evidence="2 10">6.3.4.13</ecNumber>
    </recommendedName>
    <alternativeName>
        <fullName evidence="10">GARS</fullName>
    </alternativeName>
    <alternativeName>
        <fullName evidence="8 10">Glycinamide ribonucleotide synthetase</fullName>
    </alternativeName>
    <alternativeName>
        <fullName evidence="9 10">Phosphoribosylglycinamide synthetase</fullName>
    </alternativeName>
</protein>
<evidence type="ECO:0000256" key="2">
    <source>
        <dbReference type="ARBA" id="ARBA00013255"/>
    </source>
</evidence>
<keyword evidence="5 10" id="KW-0658">Purine biosynthesis</keyword>
<dbReference type="PANTHER" id="PTHR43472:SF1">
    <property type="entry name" value="PHOSPHORIBOSYLAMINE--GLYCINE LIGASE, CHLOROPLASTIC"/>
    <property type="match status" value="1"/>
</dbReference>
<dbReference type="InterPro" id="IPR000115">
    <property type="entry name" value="PRibGlycinamide_synth"/>
</dbReference>
<evidence type="ECO:0000256" key="5">
    <source>
        <dbReference type="ARBA" id="ARBA00022755"/>
    </source>
</evidence>
<dbReference type="UniPathway" id="UPA00074">
    <property type="reaction ID" value="UER00125"/>
</dbReference>
<keyword evidence="6 11" id="KW-0067">ATP-binding</keyword>
<dbReference type="EMBL" id="QGHA01000008">
    <property type="protein sequence ID" value="PWK75319.1"/>
    <property type="molecule type" value="Genomic_DNA"/>
</dbReference>
<dbReference type="GO" id="GO:0004637">
    <property type="term" value="F:phosphoribosylamine-glycine ligase activity"/>
    <property type="evidence" value="ECO:0007669"/>
    <property type="project" value="UniProtKB-UniRule"/>
</dbReference>
<feature type="domain" description="ATP-grasp" evidence="12">
    <location>
        <begin position="111"/>
        <end position="319"/>
    </location>
</feature>
<evidence type="ECO:0000313" key="13">
    <source>
        <dbReference type="EMBL" id="PWK75319.1"/>
    </source>
</evidence>
<dbReference type="Gene3D" id="3.90.600.10">
    <property type="entry name" value="Phosphoribosylglycinamide synthetase, C-terminal domain"/>
    <property type="match status" value="1"/>
</dbReference>
<dbReference type="SMART" id="SM01210">
    <property type="entry name" value="GARS_C"/>
    <property type="match status" value="1"/>
</dbReference>
<comment type="similarity">
    <text evidence="7 10">Belongs to the GARS family.</text>
</comment>
<keyword evidence="3 10" id="KW-0436">Ligase</keyword>
<dbReference type="InterPro" id="IPR016185">
    <property type="entry name" value="PreATP-grasp_dom_sf"/>
</dbReference>
<dbReference type="Pfam" id="PF02844">
    <property type="entry name" value="GARS_N"/>
    <property type="match status" value="1"/>
</dbReference>
<dbReference type="Proteomes" id="UP000245678">
    <property type="component" value="Unassembled WGS sequence"/>
</dbReference>
<dbReference type="InterPro" id="IPR011761">
    <property type="entry name" value="ATP-grasp"/>
</dbReference>
<dbReference type="SUPFAM" id="SSF51246">
    <property type="entry name" value="Rudiment single hybrid motif"/>
    <property type="match status" value="1"/>
</dbReference>
<dbReference type="Gene3D" id="3.30.1490.20">
    <property type="entry name" value="ATP-grasp fold, A domain"/>
    <property type="match status" value="1"/>
</dbReference>
<dbReference type="SUPFAM" id="SSF52440">
    <property type="entry name" value="PreATP-grasp domain"/>
    <property type="match status" value="1"/>
</dbReference>
<evidence type="ECO:0000313" key="14">
    <source>
        <dbReference type="Proteomes" id="UP000245678"/>
    </source>
</evidence>
<dbReference type="HAMAP" id="MF_00138">
    <property type="entry name" value="GARS"/>
    <property type="match status" value="1"/>
</dbReference>
<comment type="caution">
    <text evidence="13">The sequence shown here is derived from an EMBL/GenBank/DDBJ whole genome shotgun (WGS) entry which is preliminary data.</text>
</comment>
<evidence type="ECO:0000256" key="9">
    <source>
        <dbReference type="ARBA" id="ARBA00042864"/>
    </source>
</evidence>
<dbReference type="GO" id="GO:0046872">
    <property type="term" value="F:metal ion binding"/>
    <property type="evidence" value="ECO:0007669"/>
    <property type="project" value="InterPro"/>
</dbReference>
<comment type="pathway">
    <text evidence="1 10">Purine metabolism; IMP biosynthesis via de novo pathway; N(1)-(5-phospho-D-ribosyl)glycinamide from 5-phospho-alpha-D-ribose 1-diphosphate: step 2/2.</text>
</comment>
<dbReference type="Pfam" id="PF02843">
    <property type="entry name" value="GARS_C"/>
    <property type="match status" value="1"/>
</dbReference>
<dbReference type="InterPro" id="IPR020562">
    <property type="entry name" value="PRibGlycinamide_synth_N"/>
</dbReference>
<evidence type="ECO:0000259" key="12">
    <source>
        <dbReference type="PROSITE" id="PS50975"/>
    </source>
</evidence>
<sequence length="424" mass="45761">MNILILGSGGRESAFAWKVAQSPKCEKLFIAPGNAGTTQYGTNVNIKVTDFEGIKALVLQENISLVLVGPEEPLVKGVHDFFLADEQLKNIPVVGPQQEGAQLEGSKDFSKQFMEKHSIPTAAYKTFTKDTLQDGLSYLATAGLPVVLKADGLAAGKGVLICLTLEEAQTELIAMLADAKFGEASSRVVVEQFLTGIELSVFVMTDGNSYKILPEAKDYKRIGEGDTGLNTGGMGSVSPVSFADTAFMQKVEERIIIPTVEGLKKDGIPYKGFIFIGLMNSNGEPWVIEYNCRMGDPETESVMRRIDSDFVDLLAGVAEGNLDTKELIISPKTAATVVMVAGGYPGEYLKNKVITGTENVRDSIVFHAGTAMDGENVITTGGRVLAITTLQDTMFNALQQATADASRIYYDGMYFRKDIGFDLL</sequence>
<dbReference type="EC" id="6.3.4.13" evidence="2 10"/>
<dbReference type="AlphaFoldDB" id="A0A316H2P1"/>
<reference evidence="13 14" key="1">
    <citation type="submission" date="2018-05" db="EMBL/GenBank/DDBJ databases">
        <title>Genomic Encyclopedia of Archaeal and Bacterial Type Strains, Phase II (KMG-II): from individual species to whole genera.</title>
        <authorList>
            <person name="Goeker M."/>
        </authorList>
    </citation>
    <scope>NUCLEOTIDE SEQUENCE [LARGE SCALE GENOMIC DNA]</scope>
    <source>
        <strain evidence="13 14">DSM 19975</strain>
    </source>
</reference>
<keyword evidence="4 11" id="KW-0547">Nucleotide-binding</keyword>
<dbReference type="NCBIfam" id="TIGR00877">
    <property type="entry name" value="purD"/>
    <property type="match status" value="1"/>
</dbReference>
<comment type="catalytic activity">
    <reaction evidence="10">
        <text>5-phospho-beta-D-ribosylamine + glycine + ATP = N(1)-(5-phospho-beta-D-ribosyl)glycinamide + ADP + phosphate + H(+)</text>
        <dbReference type="Rhea" id="RHEA:17453"/>
        <dbReference type="ChEBI" id="CHEBI:15378"/>
        <dbReference type="ChEBI" id="CHEBI:30616"/>
        <dbReference type="ChEBI" id="CHEBI:43474"/>
        <dbReference type="ChEBI" id="CHEBI:57305"/>
        <dbReference type="ChEBI" id="CHEBI:58681"/>
        <dbReference type="ChEBI" id="CHEBI:143788"/>
        <dbReference type="ChEBI" id="CHEBI:456216"/>
        <dbReference type="EC" id="6.3.4.13"/>
    </reaction>
</comment>
<proteinExistence type="inferred from homology"/>
<evidence type="ECO:0000256" key="8">
    <source>
        <dbReference type="ARBA" id="ARBA00042242"/>
    </source>
</evidence>
<dbReference type="InterPro" id="IPR020561">
    <property type="entry name" value="PRibGlycinamid_synth_ATP-grasp"/>
</dbReference>
<accession>A0A316H2P1</accession>
<dbReference type="Gene3D" id="3.30.470.20">
    <property type="entry name" value="ATP-grasp fold, B domain"/>
    <property type="match status" value="1"/>
</dbReference>
<gene>
    <name evidence="10" type="primary">purD</name>
    <name evidence="13" type="ORF">LX99_03812</name>
</gene>
<evidence type="ECO:0000256" key="7">
    <source>
        <dbReference type="ARBA" id="ARBA00038345"/>
    </source>
</evidence>
<dbReference type="InterPro" id="IPR011054">
    <property type="entry name" value="Rudment_hybrid_motif"/>
</dbReference>
<dbReference type="GO" id="GO:0009113">
    <property type="term" value="P:purine nucleobase biosynthetic process"/>
    <property type="evidence" value="ECO:0007669"/>
    <property type="project" value="InterPro"/>
</dbReference>
<dbReference type="GO" id="GO:0005524">
    <property type="term" value="F:ATP binding"/>
    <property type="evidence" value="ECO:0007669"/>
    <property type="project" value="UniProtKB-UniRule"/>
</dbReference>
<dbReference type="SMART" id="SM01209">
    <property type="entry name" value="GARS_A"/>
    <property type="match status" value="1"/>
</dbReference>
<evidence type="ECO:0000256" key="10">
    <source>
        <dbReference type="HAMAP-Rule" id="MF_00138"/>
    </source>
</evidence>
<dbReference type="PROSITE" id="PS50975">
    <property type="entry name" value="ATP_GRASP"/>
    <property type="match status" value="1"/>
</dbReference>
<dbReference type="Gene3D" id="3.40.50.20">
    <property type="match status" value="1"/>
</dbReference>
<evidence type="ECO:0000256" key="11">
    <source>
        <dbReference type="PROSITE-ProRule" id="PRU00409"/>
    </source>
</evidence>
<evidence type="ECO:0000256" key="1">
    <source>
        <dbReference type="ARBA" id="ARBA00005174"/>
    </source>
</evidence>
<name>A0A316H2P1_9SPHI</name>